<sequence>MDMTAITFDTLAHAKKMKAVGFTEQQAEAQAQAIAEVIDENLATKKDIAELRTELKRDIKELEYKLTIRMGGMIGGAIAILGYLIKFGH</sequence>
<protein>
    <recommendedName>
        <fullName evidence="4">DUF1640 domain-containing protein</fullName>
    </recommendedName>
</protein>
<feature type="transmembrane region" description="Helical" evidence="2">
    <location>
        <begin position="66"/>
        <end position="85"/>
    </location>
</feature>
<name>A0A6J5KYP2_9CAUD</name>
<keyword evidence="2" id="KW-0472">Membrane</keyword>
<evidence type="ECO:0008006" key="4">
    <source>
        <dbReference type="Google" id="ProtNLM"/>
    </source>
</evidence>
<organism evidence="3">
    <name type="scientific">uncultured Caudovirales phage</name>
    <dbReference type="NCBI Taxonomy" id="2100421"/>
    <lineage>
        <taxon>Viruses</taxon>
        <taxon>Duplodnaviria</taxon>
        <taxon>Heunggongvirae</taxon>
        <taxon>Uroviricota</taxon>
        <taxon>Caudoviricetes</taxon>
        <taxon>Peduoviridae</taxon>
        <taxon>Maltschvirus</taxon>
        <taxon>Maltschvirus maltsch</taxon>
    </lineage>
</organism>
<dbReference type="Gene3D" id="1.20.5.340">
    <property type="match status" value="1"/>
</dbReference>
<gene>
    <name evidence="3" type="ORF">UFOVP93_46</name>
</gene>
<accession>A0A6J5KYP2</accession>
<evidence type="ECO:0000313" key="3">
    <source>
        <dbReference type="EMBL" id="CAB4127708.1"/>
    </source>
</evidence>
<dbReference type="EMBL" id="LR796214">
    <property type="protein sequence ID" value="CAB4127708.1"/>
    <property type="molecule type" value="Genomic_DNA"/>
</dbReference>
<evidence type="ECO:0000256" key="1">
    <source>
        <dbReference type="SAM" id="Coils"/>
    </source>
</evidence>
<keyword evidence="2" id="KW-1133">Transmembrane helix</keyword>
<reference evidence="3" key="1">
    <citation type="submission" date="2020-04" db="EMBL/GenBank/DDBJ databases">
        <authorList>
            <person name="Chiriac C."/>
            <person name="Salcher M."/>
            <person name="Ghai R."/>
            <person name="Kavagutti S V."/>
        </authorList>
    </citation>
    <scope>NUCLEOTIDE SEQUENCE</scope>
</reference>
<proteinExistence type="predicted"/>
<evidence type="ECO:0000256" key="2">
    <source>
        <dbReference type="SAM" id="Phobius"/>
    </source>
</evidence>
<keyword evidence="1" id="KW-0175">Coiled coil</keyword>
<keyword evidence="2" id="KW-0812">Transmembrane</keyword>
<feature type="coiled-coil region" evidence="1">
    <location>
        <begin position="34"/>
        <end position="65"/>
    </location>
</feature>